<dbReference type="Proteomes" id="UP000677515">
    <property type="component" value="Chromosome"/>
</dbReference>
<dbReference type="EMBL" id="AP024329">
    <property type="protein sequence ID" value="BCQ34929.1"/>
    <property type="molecule type" value="Genomic_DNA"/>
</dbReference>
<feature type="transmembrane region" description="Helical" evidence="1">
    <location>
        <begin position="15"/>
        <end position="32"/>
    </location>
</feature>
<keyword evidence="1" id="KW-0472">Membrane</keyword>
<accession>A0ABN6DJQ0</accession>
<organism evidence="2 3">
    <name type="scientific">Erwinia rhapontici</name>
    <name type="common">Pectobacterium rhapontici</name>
    <dbReference type="NCBI Taxonomy" id="55212"/>
    <lineage>
        <taxon>Bacteria</taxon>
        <taxon>Pseudomonadati</taxon>
        <taxon>Pseudomonadota</taxon>
        <taxon>Gammaproteobacteria</taxon>
        <taxon>Enterobacterales</taxon>
        <taxon>Erwiniaceae</taxon>
        <taxon>Erwinia</taxon>
    </lineage>
</organism>
<proteinExistence type="predicted"/>
<keyword evidence="1" id="KW-0812">Transmembrane</keyword>
<evidence type="ECO:0000256" key="1">
    <source>
        <dbReference type="SAM" id="Phobius"/>
    </source>
</evidence>
<evidence type="ECO:0000313" key="3">
    <source>
        <dbReference type="Proteomes" id="UP000677515"/>
    </source>
</evidence>
<protein>
    <submittedName>
        <fullName evidence="2">Uncharacterized protein</fullName>
    </submittedName>
</protein>
<sequence>MPLSTQDVVAMNKKIITIVVIGMGLVAWYFGAELQEYIREGFAPPQ</sequence>
<reference evidence="2 3" key="1">
    <citation type="submission" date="2021-01" db="EMBL/GenBank/DDBJ databases">
        <title>Complete genome sequence of Erwinia rhapontici MAFF 311153.</title>
        <authorList>
            <person name="Morohoshi T."/>
            <person name="Someya N."/>
        </authorList>
    </citation>
    <scope>NUCLEOTIDE SEQUENCE [LARGE SCALE GENOMIC DNA]</scope>
    <source>
        <strain evidence="2 3">MAFF 311153</strain>
    </source>
</reference>
<keyword evidence="3" id="KW-1185">Reference proteome</keyword>
<keyword evidence="1" id="KW-1133">Transmembrane helix</keyword>
<gene>
    <name evidence="2" type="ORF">ERHA53_22720</name>
</gene>
<name>A0ABN6DJQ0_ERWRD</name>
<evidence type="ECO:0000313" key="2">
    <source>
        <dbReference type="EMBL" id="BCQ34929.1"/>
    </source>
</evidence>